<gene>
    <name evidence="3" type="ORF">CTI12_AA023840</name>
</gene>
<feature type="signal peptide" evidence="2">
    <location>
        <begin position="1"/>
        <end position="23"/>
    </location>
</feature>
<feature type="chain" id="PRO_5015396437" evidence="2">
    <location>
        <begin position="24"/>
        <end position="96"/>
    </location>
</feature>
<dbReference type="Proteomes" id="UP000245207">
    <property type="component" value="Unassembled WGS sequence"/>
</dbReference>
<evidence type="ECO:0000313" key="3">
    <source>
        <dbReference type="EMBL" id="PWA98046.1"/>
    </source>
</evidence>
<keyword evidence="2" id="KW-0732">Signal</keyword>
<dbReference type="OrthoDB" id="1732567at2759"/>
<feature type="compositionally biased region" description="Low complexity" evidence="1">
    <location>
        <begin position="65"/>
        <end position="77"/>
    </location>
</feature>
<dbReference type="AlphaFoldDB" id="A0A2U1QJ63"/>
<evidence type="ECO:0000256" key="2">
    <source>
        <dbReference type="SAM" id="SignalP"/>
    </source>
</evidence>
<reference evidence="3 4" key="1">
    <citation type="journal article" date="2018" name="Mol. Plant">
        <title>The genome of Artemisia annua provides insight into the evolution of Asteraceae family and artemisinin biosynthesis.</title>
        <authorList>
            <person name="Shen Q."/>
            <person name="Zhang L."/>
            <person name="Liao Z."/>
            <person name="Wang S."/>
            <person name="Yan T."/>
            <person name="Shi P."/>
            <person name="Liu M."/>
            <person name="Fu X."/>
            <person name="Pan Q."/>
            <person name="Wang Y."/>
            <person name="Lv Z."/>
            <person name="Lu X."/>
            <person name="Zhang F."/>
            <person name="Jiang W."/>
            <person name="Ma Y."/>
            <person name="Chen M."/>
            <person name="Hao X."/>
            <person name="Li L."/>
            <person name="Tang Y."/>
            <person name="Lv G."/>
            <person name="Zhou Y."/>
            <person name="Sun X."/>
            <person name="Brodelius P.E."/>
            <person name="Rose J.K.C."/>
            <person name="Tang K."/>
        </authorList>
    </citation>
    <scope>NUCLEOTIDE SEQUENCE [LARGE SCALE GENOMIC DNA]</scope>
    <source>
        <strain evidence="4">cv. Huhao1</strain>
        <tissue evidence="3">Leaf</tissue>
    </source>
</reference>
<comment type="caution">
    <text evidence="3">The sequence shown here is derived from an EMBL/GenBank/DDBJ whole genome shotgun (WGS) entry which is preliminary data.</text>
</comment>
<evidence type="ECO:0000313" key="4">
    <source>
        <dbReference type="Proteomes" id="UP000245207"/>
    </source>
</evidence>
<accession>A0A2U1QJ63</accession>
<evidence type="ECO:0000256" key="1">
    <source>
        <dbReference type="SAM" id="MobiDB-lite"/>
    </source>
</evidence>
<organism evidence="3 4">
    <name type="scientific">Artemisia annua</name>
    <name type="common">Sweet wormwood</name>
    <dbReference type="NCBI Taxonomy" id="35608"/>
    <lineage>
        <taxon>Eukaryota</taxon>
        <taxon>Viridiplantae</taxon>
        <taxon>Streptophyta</taxon>
        <taxon>Embryophyta</taxon>
        <taxon>Tracheophyta</taxon>
        <taxon>Spermatophyta</taxon>
        <taxon>Magnoliopsida</taxon>
        <taxon>eudicotyledons</taxon>
        <taxon>Gunneridae</taxon>
        <taxon>Pentapetalae</taxon>
        <taxon>asterids</taxon>
        <taxon>campanulids</taxon>
        <taxon>Asterales</taxon>
        <taxon>Asteraceae</taxon>
        <taxon>Asteroideae</taxon>
        <taxon>Anthemideae</taxon>
        <taxon>Artemisiinae</taxon>
        <taxon>Artemisia</taxon>
    </lineage>
</organism>
<proteinExistence type="predicted"/>
<feature type="region of interest" description="Disordered" evidence="1">
    <location>
        <begin position="44"/>
        <end position="86"/>
    </location>
</feature>
<keyword evidence="4" id="KW-1185">Reference proteome</keyword>
<name>A0A2U1QJ63_ARTAN</name>
<protein>
    <submittedName>
        <fullName evidence="3">Uncharacterized protein</fullName>
    </submittedName>
</protein>
<dbReference type="EMBL" id="PKPP01000086">
    <property type="protein sequence ID" value="PWA98046.1"/>
    <property type="molecule type" value="Genomic_DNA"/>
</dbReference>
<sequence length="96" mass="9725">MASILNRGGLAFALIVLIVVSSSIKTTTVADARNPHSLARQLARDCDHPGQSDIPGCPGSGGSSRSGRPSGPAPGSSKCPKGCCGNNKWGDCICCK</sequence>